<dbReference type="Pfam" id="PF13416">
    <property type="entry name" value="SBP_bac_8"/>
    <property type="match status" value="1"/>
</dbReference>
<dbReference type="GO" id="GO:0042956">
    <property type="term" value="P:maltodextrin transmembrane transport"/>
    <property type="evidence" value="ECO:0007669"/>
    <property type="project" value="TreeGrafter"/>
</dbReference>
<keyword evidence="2" id="KW-0813">Transport</keyword>
<dbReference type="PROSITE" id="PS01037">
    <property type="entry name" value="SBP_BACTERIAL_1"/>
    <property type="match status" value="1"/>
</dbReference>
<dbReference type="PANTHER" id="PTHR30061">
    <property type="entry name" value="MALTOSE-BINDING PERIPLASMIC PROTEIN"/>
    <property type="match status" value="1"/>
</dbReference>
<dbReference type="PANTHER" id="PTHR30061:SF50">
    <property type="entry name" value="MALTOSE_MALTODEXTRIN-BINDING PERIPLASMIC PROTEIN"/>
    <property type="match status" value="1"/>
</dbReference>
<dbReference type="Proteomes" id="UP000191448">
    <property type="component" value="Unassembled WGS sequence"/>
</dbReference>
<comment type="caution">
    <text evidence="5">The sequence shown here is derived from an EMBL/GenBank/DDBJ whole genome shotgun (WGS) entry which is preliminary data.</text>
</comment>
<organism evidence="5 6">
    <name type="scientific">Clostridium thermobutyricum DSM 4928</name>
    <dbReference type="NCBI Taxonomy" id="1121339"/>
    <lineage>
        <taxon>Bacteria</taxon>
        <taxon>Bacillati</taxon>
        <taxon>Bacillota</taxon>
        <taxon>Clostridia</taxon>
        <taxon>Eubacteriales</taxon>
        <taxon>Clostridiaceae</taxon>
        <taxon>Clostridium</taxon>
    </lineage>
</organism>
<evidence type="ECO:0000313" key="5">
    <source>
        <dbReference type="EMBL" id="OPX47665.1"/>
    </source>
</evidence>
<keyword evidence="3" id="KW-0732">Signal</keyword>
<evidence type="ECO:0000256" key="1">
    <source>
        <dbReference type="ARBA" id="ARBA00008520"/>
    </source>
</evidence>
<dbReference type="GO" id="GO:0015768">
    <property type="term" value="P:maltose transport"/>
    <property type="evidence" value="ECO:0007669"/>
    <property type="project" value="TreeGrafter"/>
</dbReference>
<keyword evidence="4" id="KW-0812">Transmembrane</keyword>
<dbReference type="GO" id="GO:1901982">
    <property type="term" value="F:maltose binding"/>
    <property type="evidence" value="ECO:0007669"/>
    <property type="project" value="TreeGrafter"/>
</dbReference>
<comment type="similarity">
    <text evidence="1">Belongs to the bacterial solute-binding protein 1 family.</text>
</comment>
<dbReference type="InterPro" id="IPR006061">
    <property type="entry name" value="SBP_1_CS"/>
</dbReference>
<name>A0A1V4SUR2_9CLOT</name>
<keyword evidence="4" id="KW-1133">Transmembrane helix</keyword>
<evidence type="ECO:0000256" key="3">
    <source>
        <dbReference type="ARBA" id="ARBA00022729"/>
    </source>
</evidence>
<dbReference type="GO" id="GO:0055085">
    <property type="term" value="P:transmembrane transport"/>
    <property type="evidence" value="ECO:0007669"/>
    <property type="project" value="InterPro"/>
</dbReference>
<proteinExistence type="inferred from homology"/>
<dbReference type="CDD" id="cd13586">
    <property type="entry name" value="PBP2_Maltose_binding_like"/>
    <property type="match status" value="1"/>
</dbReference>
<accession>A0A1V4SUR2</accession>
<protein>
    <submittedName>
        <fullName evidence="5">Cyclodextrin-binding protein</fullName>
    </submittedName>
</protein>
<dbReference type="Gene3D" id="3.40.190.10">
    <property type="entry name" value="Periplasmic binding protein-like II"/>
    <property type="match status" value="2"/>
</dbReference>
<dbReference type="OrthoDB" id="9766758at2"/>
<feature type="transmembrane region" description="Helical" evidence="4">
    <location>
        <begin position="7"/>
        <end position="25"/>
    </location>
</feature>
<evidence type="ECO:0000313" key="6">
    <source>
        <dbReference type="Proteomes" id="UP000191448"/>
    </source>
</evidence>
<dbReference type="EMBL" id="LTAY01000040">
    <property type="protein sequence ID" value="OPX47665.1"/>
    <property type="molecule type" value="Genomic_DNA"/>
</dbReference>
<evidence type="ECO:0000256" key="4">
    <source>
        <dbReference type="SAM" id="Phobius"/>
    </source>
</evidence>
<dbReference type="RefSeq" id="WP_080022873.1">
    <property type="nucleotide sequence ID" value="NZ_LTAY01000040.1"/>
</dbReference>
<dbReference type="AlphaFoldDB" id="A0A1V4SUR2"/>
<evidence type="ECO:0000256" key="2">
    <source>
        <dbReference type="ARBA" id="ARBA00022448"/>
    </source>
</evidence>
<dbReference type="GO" id="GO:0055052">
    <property type="term" value="C:ATP-binding cassette (ABC) transporter complex, substrate-binding subunit-containing"/>
    <property type="evidence" value="ECO:0007669"/>
    <property type="project" value="TreeGrafter"/>
</dbReference>
<sequence length="399" mass="43385">MGKKKIIPIIIVIAIIVVGVGYFAFGSNNNSKTLTVWSYLTKPEVEALQPIADKWGEEHHMKVELVYSQPNFQEGMQAMKSPSGPDAIFGIPNDNIGTFVKAGLLSEQPKDLIPSDKFHSEALLKAGNVDGVQYGTPIAEGTVALFYNKKLVKDVPTTMEQLVKEAKKVGFEYPITNFYYSYGFIAANGGYVFKDNDGKLDPNDIGLANSGAIKGYEFLNSLVKDGLINSSVTANIAKADFEAGKVGFYISGPWDVPSFKSNKDLDFGVAKLPTLDGKSIPTFSTVQLAVVNKNSKKAADAWSLIKYLDENGQSVLLSVGNRIPVLKSADTTEAAKNDPYLKAFEAQAKVAQYMPNIPEIQAMWEPAGNNLQLLIEGKLTPKEAADNTVKQMEAGIKQQ</sequence>
<keyword evidence="4" id="KW-0472">Membrane</keyword>
<gene>
    <name evidence="5" type="primary">cycB</name>
    <name evidence="5" type="ORF">CLTHE_17010</name>
</gene>
<reference evidence="5 6" key="1">
    <citation type="submission" date="2016-02" db="EMBL/GenBank/DDBJ databases">
        <title>Genome sequence of Clostridium thermobutyricum DSM 4928.</title>
        <authorList>
            <person name="Poehlein A."/>
            <person name="Daniel R."/>
        </authorList>
    </citation>
    <scope>NUCLEOTIDE SEQUENCE [LARGE SCALE GENOMIC DNA]</scope>
    <source>
        <strain evidence="5 6">DSM 4928</strain>
    </source>
</reference>
<dbReference type="SUPFAM" id="SSF53850">
    <property type="entry name" value="Periplasmic binding protein-like II"/>
    <property type="match status" value="1"/>
</dbReference>
<dbReference type="InterPro" id="IPR006059">
    <property type="entry name" value="SBP"/>
</dbReference>